<feature type="non-terminal residue" evidence="2">
    <location>
        <position position="69"/>
    </location>
</feature>
<sequence>MNHFISMIFSLLVFTGLQVSVEAGEKRPERSSNRHYISELNVWNGGTWGLWGDKEMCPDGTYAAGFSLK</sequence>
<evidence type="ECO:0000256" key="1">
    <source>
        <dbReference type="SAM" id="SignalP"/>
    </source>
</evidence>
<keyword evidence="1" id="KW-0732">Signal</keyword>
<accession>A0ABD0NP41</accession>
<evidence type="ECO:0000313" key="2">
    <source>
        <dbReference type="EMBL" id="KAL0163462.1"/>
    </source>
</evidence>
<evidence type="ECO:0000313" key="3">
    <source>
        <dbReference type="Proteomes" id="UP001529510"/>
    </source>
</evidence>
<dbReference type="SUPFAM" id="SSF51092">
    <property type="entry name" value="Vitelline membrane outer protein-I (VMO-I)"/>
    <property type="match status" value="1"/>
</dbReference>
<feature type="chain" id="PRO_5044784859" evidence="1">
    <location>
        <begin position="24"/>
        <end position="69"/>
    </location>
</feature>
<feature type="signal peptide" evidence="1">
    <location>
        <begin position="1"/>
        <end position="23"/>
    </location>
</feature>
<dbReference type="AlphaFoldDB" id="A0ABD0NP41"/>
<keyword evidence="3" id="KW-1185">Reference proteome</keyword>
<comment type="caution">
    <text evidence="2">The sequence shown here is derived from an EMBL/GenBank/DDBJ whole genome shotgun (WGS) entry which is preliminary data.</text>
</comment>
<reference evidence="2 3" key="1">
    <citation type="submission" date="2024-05" db="EMBL/GenBank/DDBJ databases">
        <title>Genome sequencing and assembly of Indian major carp, Cirrhinus mrigala (Hamilton, 1822).</title>
        <authorList>
            <person name="Mohindra V."/>
            <person name="Chowdhury L.M."/>
            <person name="Lal K."/>
            <person name="Jena J.K."/>
        </authorList>
    </citation>
    <scope>NUCLEOTIDE SEQUENCE [LARGE SCALE GENOMIC DNA]</scope>
    <source>
        <strain evidence="2">CM1030</strain>
        <tissue evidence="2">Blood</tissue>
    </source>
</reference>
<dbReference type="Pfam" id="PF03762">
    <property type="entry name" value="VOMI"/>
    <property type="match status" value="1"/>
</dbReference>
<dbReference type="EMBL" id="JAMKFB020000021">
    <property type="protein sequence ID" value="KAL0163462.1"/>
    <property type="molecule type" value="Genomic_DNA"/>
</dbReference>
<dbReference type="InterPro" id="IPR036706">
    <property type="entry name" value="VOMI_sf"/>
</dbReference>
<dbReference type="InterPro" id="IPR005515">
    <property type="entry name" value="VOMI"/>
</dbReference>
<organism evidence="2 3">
    <name type="scientific">Cirrhinus mrigala</name>
    <name type="common">Mrigala</name>
    <dbReference type="NCBI Taxonomy" id="683832"/>
    <lineage>
        <taxon>Eukaryota</taxon>
        <taxon>Metazoa</taxon>
        <taxon>Chordata</taxon>
        <taxon>Craniata</taxon>
        <taxon>Vertebrata</taxon>
        <taxon>Euteleostomi</taxon>
        <taxon>Actinopterygii</taxon>
        <taxon>Neopterygii</taxon>
        <taxon>Teleostei</taxon>
        <taxon>Ostariophysi</taxon>
        <taxon>Cypriniformes</taxon>
        <taxon>Cyprinidae</taxon>
        <taxon>Labeoninae</taxon>
        <taxon>Labeonini</taxon>
        <taxon>Cirrhinus</taxon>
    </lineage>
</organism>
<dbReference type="Gene3D" id="2.100.10.20">
    <property type="entry name" value="Vitelline membrane outer layer protein I (VOMI)"/>
    <property type="match status" value="1"/>
</dbReference>
<protein>
    <submittedName>
        <fullName evidence="2">Uncharacterized protein</fullName>
    </submittedName>
</protein>
<proteinExistence type="predicted"/>
<dbReference type="Proteomes" id="UP001529510">
    <property type="component" value="Unassembled WGS sequence"/>
</dbReference>
<name>A0ABD0NP41_CIRMR</name>
<gene>
    <name evidence="2" type="ORF">M9458_042858</name>
</gene>